<dbReference type="EMBL" id="CAJVPQ010002503">
    <property type="protein sequence ID" value="CAG8599586.1"/>
    <property type="molecule type" value="Genomic_DNA"/>
</dbReference>
<dbReference type="Proteomes" id="UP000789570">
    <property type="component" value="Unassembled WGS sequence"/>
</dbReference>
<sequence length="139" mass="14875">MFRPWVPDPGTKKATRIPGTHKPGVYPGSSLVPQNLSRWLTTSGCRQCGRKYMGQKATRIPGTTGPPRERGKGNPPGGRDGEYPPILPLMAMGGPEGGDVPGDHRAGYSPLALNRLYPPRAISLCGFRSPSLLIDSALE</sequence>
<accession>A0A9N9CGV0</accession>
<evidence type="ECO:0000313" key="3">
    <source>
        <dbReference type="Proteomes" id="UP000789570"/>
    </source>
</evidence>
<comment type="caution">
    <text evidence="2">The sequence shown here is derived from an EMBL/GenBank/DDBJ whole genome shotgun (WGS) entry which is preliminary data.</text>
</comment>
<proteinExistence type="predicted"/>
<feature type="non-terminal residue" evidence="2">
    <location>
        <position position="139"/>
    </location>
</feature>
<name>A0A9N9CGV0_9GLOM</name>
<dbReference type="AlphaFoldDB" id="A0A9N9CGV0"/>
<reference evidence="2" key="1">
    <citation type="submission" date="2021-06" db="EMBL/GenBank/DDBJ databases">
        <authorList>
            <person name="Kallberg Y."/>
            <person name="Tangrot J."/>
            <person name="Rosling A."/>
        </authorList>
    </citation>
    <scope>NUCLEOTIDE SEQUENCE</scope>
    <source>
        <strain evidence="2">UK204</strain>
    </source>
</reference>
<evidence type="ECO:0000256" key="1">
    <source>
        <dbReference type="SAM" id="MobiDB-lite"/>
    </source>
</evidence>
<feature type="region of interest" description="Disordered" evidence="1">
    <location>
        <begin position="1"/>
        <end position="32"/>
    </location>
</feature>
<evidence type="ECO:0000313" key="2">
    <source>
        <dbReference type="EMBL" id="CAG8599586.1"/>
    </source>
</evidence>
<keyword evidence="3" id="KW-1185">Reference proteome</keyword>
<gene>
    <name evidence="2" type="ORF">FCALED_LOCUS8524</name>
</gene>
<feature type="region of interest" description="Disordered" evidence="1">
    <location>
        <begin position="50"/>
        <end position="103"/>
    </location>
</feature>
<protein>
    <submittedName>
        <fullName evidence="2">17436_t:CDS:1</fullName>
    </submittedName>
</protein>
<organism evidence="2 3">
    <name type="scientific">Funneliformis caledonium</name>
    <dbReference type="NCBI Taxonomy" id="1117310"/>
    <lineage>
        <taxon>Eukaryota</taxon>
        <taxon>Fungi</taxon>
        <taxon>Fungi incertae sedis</taxon>
        <taxon>Mucoromycota</taxon>
        <taxon>Glomeromycotina</taxon>
        <taxon>Glomeromycetes</taxon>
        <taxon>Glomerales</taxon>
        <taxon>Glomeraceae</taxon>
        <taxon>Funneliformis</taxon>
    </lineage>
</organism>